<dbReference type="AlphaFoldDB" id="J8ZW52"/>
<dbReference type="VEuPathDB" id="MicrosporidiaDB:EDEG_01796"/>
<dbReference type="Proteomes" id="UP000003163">
    <property type="component" value="Unassembled WGS sequence"/>
</dbReference>
<reference evidence="3" key="2">
    <citation type="submission" date="2015-07" db="EMBL/GenBank/DDBJ databases">
        <title>Contrasting host-pathogen interactions and genome evolution in two generalist and specialist microsporidian pathogens of mosquitoes.</title>
        <authorList>
            <consortium name="The Broad Institute Genomics Platform"/>
            <consortium name="The Broad Institute Genome Sequencing Center for Infectious Disease"/>
            <person name="Cuomo C.A."/>
            <person name="Sanscrainte N.D."/>
            <person name="Goldberg J.M."/>
            <person name="Heiman D."/>
            <person name="Young S."/>
            <person name="Zeng Q."/>
            <person name="Becnel J.J."/>
            <person name="Birren B.W."/>
        </authorList>
    </citation>
    <scope>NUCLEOTIDE SEQUENCE [LARGE SCALE GENOMIC DNA]</scope>
    <source>
        <strain evidence="3">USNM 41457</strain>
    </source>
</reference>
<comment type="caution">
    <text evidence="2">The sequence shown here is derived from an EMBL/GenBank/DDBJ whole genome shotgun (WGS) entry which is preliminary data.</text>
</comment>
<organism evidence="2 3">
    <name type="scientific">Edhazardia aedis (strain USNM 41457)</name>
    <name type="common">Microsporidian parasite</name>
    <dbReference type="NCBI Taxonomy" id="1003232"/>
    <lineage>
        <taxon>Eukaryota</taxon>
        <taxon>Fungi</taxon>
        <taxon>Fungi incertae sedis</taxon>
        <taxon>Microsporidia</taxon>
        <taxon>Edhazardia</taxon>
    </lineage>
</organism>
<gene>
    <name evidence="2" type="ORF">EDEG_01796</name>
</gene>
<keyword evidence="3" id="KW-1185">Reference proteome</keyword>
<sequence>MQLSNHFSGIPNELADFSINGNMLDEMPSFFKIQDDEYKRYKREHRDQKKYIRRHMERKNFILTEFQMSLIFLCVFLFTAFVVAFVFDDSRNFVIKNIPIIGRLFTVFYND</sequence>
<protein>
    <submittedName>
        <fullName evidence="2">Uncharacterized protein</fullName>
    </submittedName>
</protein>
<accession>J8ZW52</accession>
<dbReference type="EMBL" id="AFBI03000027">
    <property type="protein sequence ID" value="EJW03918.1"/>
    <property type="molecule type" value="Genomic_DNA"/>
</dbReference>
<feature type="transmembrane region" description="Helical" evidence="1">
    <location>
        <begin position="61"/>
        <end position="87"/>
    </location>
</feature>
<evidence type="ECO:0000313" key="2">
    <source>
        <dbReference type="EMBL" id="EJW03918.1"/>
    </source>
</evidence>
<dbReference type="HOGENOM" id="CLU_2158317_0_0_1"/>
<evidence type="ECO:0000313" key="3">
    <source>
        <dbReference type="Proteomes" id="UP000003163"/>
    </source>
</evidence>
<keyword evidence="1" id="KW-0472">Membrane</keyword>
<dbReference type="InParanoid" id="J8ZW52"/>
<keyword evidence="1" id="KW-0812">Transmembrane</keyword>
<name>J8ZW52_EDHAE</name>
<evidence type="ECO:0000256" key="1">
    <source>
        <dbReference type="SAM" id="Phobius"/>
    </source>
</evidence>
<reference evidence="2 3" key="1">
    <citation type="submission" date="2011-08" db="EMBL/GenBank/DDBJ databases">
        <authorList>
            <person name="Liu Z.J."/>
            <person name="Shi F.L."/>
            <person name="Lu J.Q."/>
            <person name="Li M."/>
            <person name="Wang Z.L."/>
        </authorList>
    </citation>
    <scope>NUCLEOTIDE SEQUENCE [LARGE SCALE GENOMIC DNA]</scope>
    <source>
        <strain evidence="2 3">USNM 41457</strain>
    </source>
</reference>
<proteinExistence type="predicted"/>
<keyword evidence="1" id="KW-1133">Transmembrane helix</keyword>